<protein>
    <recommendedName>
        <fullName evidence="1">Spore protein YkvP/CgeB glycosyl transferase-like domain-containing protein</fullName>
    </recommendedName>
</protein>
<comment type="caution">
    <text evidence="2">The sequence shown here is derived from an EMBL/GenBank/DDBJ whole genome shotgun (WGS) entry which is preliminary data.</text>
</comment>
<dbReference type="Pfam" id="PF13524">
    <property type="entry name" value="Glyco_trans_1_2"/>
    <property type="match status" value="1"/>
</dbReference>
<evidence type="ECO:0000259" key="1">
    <source>
        <dbReference type="Pfam" id="PF13524"/>
    </source>
</evidence>
<sequence>MRILHVDYRQLRRYGKTRVSWAEKLTFGLIKNDYYVQMFSDRDVAAFEAPFGIRDLGKPASNKRFLEMVASFQPDLIIAGHCDMITNESLMKAKKLAPGCKIAHCNNDPLFVPENVEKIKHRAEVVDASFVSTGRRELTMFEGIGARIYHMPNPVEASVEILKNDLRSDLSIDLLFCSNSNDFTKRLQMIGNIREEVKDELNFATFGSFGQPPIWGRDYDRALAETKMGLNLNRQEGFYWYSSARMAQLAGNGILQFTHESPKFDELLPKDTVVYFKDEADLIASIKEFHHDDAKRRDWAGRTREFFHNEMNSRLYARYITEATMEIPFSHDYVWARDIAQDGRLLSSAE</sequence>
<dbReference type="Proteomes" id="UP001501565">
    <property type="component" value="Unassembled WGS sequence"/>
</dbReference>
<dbReference type="EMBL" id="BAABBN010000007">
    <property type="protein sequence ID" value="GAA3926517.1"/>
    <property type="molecule type" value="Genomic_DNA"/>
</dbReference>
<gene>
    <name evidence="2" type="ORF">GCM10022277_23230</name>
</gene>
<dbReference type="InterPro" id="IPR055259">
    <property type="entry name" value="YkvP/CgeB_Glyco_trans-like"/>
</dbReference>
<organism evidence="2 3">
    <name type="scientific">Litoribacillus peritrichatus</name>
    <dbReference type="NCBI Taxonomy" id="718191"/>
    <lineage>
        <taxon>Bacteria</taxon>
        <taxon>Pseudomonadati</taxon>
        <taxon>Pseudomonadota</taxon>
        <taxon>Gammaproteobacteria</taxon>
        <taxon>Oceanospirillales</taxon>
        <taxon>Oceanospirillaceae</taxon>
        <taxon>Litoribacillus</taxon>
    </lineage>
</organism>
<evidence type="ECO:0000313" key="3">
    <source>
        <dbReference type="Proteomes" id="UP001501565"/>
    </source>
</evidence>
<accession>A0ABP7MQL5</accession>
<feature type="domain" description="Spore protein YkvP/CgeB glycosyl transferase-like" evidence="1">
    <location>
        <begin position="199"/>
        <end position="314"/>
    </location>
</feature>
<evidence type="ECO:0000313" key="2">
    <source>
        <dbReference type="EMBL" id="GAA3926517.1"/>
    </source>
</evidence>
<proteinExistence type="predicted"/>
<name>A0ABP7MQL5_9GAMM</name>
<reference evidence="3" key="1">
    <citation type="journal article" date="2019" name="Int. J. Syst. Evol. Microbiol.">
        <title>The Global Catalogue of Microorganisms (GCM) 10K type strain sequencing project: providing services to taxonomists for standard genome sequencing and annotation.</title>
        <authorList>
            <consortium name="The Broad Institute Genomics Platform"/>
            <consortium name="The Broad Institute Genome Sequencing Center for Infectious Disease"/>
            <person name="Wu L."/>
            <person name="Ma J."/>
        </authorList>
    </citation>
    <scope>NUCLEOTIDE SEQUENCE [LARGE SCALE GENOMIC DNA]</scope>
    <source>
        <strain evidence="3">JCM 17551</strain>
    </source>
</reference>
<dbReference type="RefSeq" id="WP_344798698.1">
    <property type="nucleotide sequence ID" value="NZ_BAABBN010000007.1"/>
</dbReference>
<keyword evidence="3" id="KW-1185">Reference proteome</keyword>